<accession>A0A6I4URZ6</accession>
<reference evidence="2 3" key="1">
    <citation type="submission" date="2019-12" db="EMBL/GenBank/DDBJ databases">
        <title>Genomic-based taxomic classification of the family Erythrobacteraceae.</title>
        <authorList>
            <person name="Xu L."/>
        </authorList>
    </citation>
    <scope>NUCLEOTIDE SEQUENCE [LARGE SCALE GENOMIC DNA]</scope>
    <source>
        <strain evidence="2 3">MCCC 1K02066</strain>
    </source>
</reference>
<protein>
    <submittedName>
        <fullName evidence="2">Flagellar biosynthesis protein FlgJ</fullName>
    </submittedName>
</protein>
<keyword evidence="2" id="KW-0969">Cilium</keyword>
<evidence type="ECO:0000313" key="2">
    <source>
        <dbReference type="EMBL" id="MXP41561.1"/>
    </source>
</evidence>
<dbReference type="EMBL" id="WTYK01000004">
    <property type="protein sequence ID" value="MXP41561.1"/>
    <property type="molecule type" value="Genomic_DNA"/>
</dbReference>
<dbReference type="RefSeq" id="WP_160746424.1">
    <property type="nucleotide sequence ID" value="NZ_WTYK01000004.1"/>
</dbReference>
<dbReference type="InterPro" id="IPR019301">
    <property type="entry name" value="Flagellar_prot_FlgJ_N"/>
</dbReference>
<comment type="caution">
    <text evidence="2">The sequence shown here is derived from an EMBL/GenBank/DDBJ whole genome shotgun (WGS) entry which is preliminary data.</text>
</comment>
<dbReference type="OrthoDB" id="8481704at2"/>
<sequence>MTTPTALTAAASALPAAPAAGSDRARLAEASRQFEAIFLRQMLTAARSADFGGDDLFGGQGEETFAEMRDARFAEIASSTGAIGLAASIEAQLARFMGPEN</sequence>
<dbReference type="Proteomes" id="UP000469159">
    <property type="component" value="Unassembled WGS sequence"/>
</dbReference>
<dbReference type="Pfam" id="PF10135">
    <property type="entry name" value="Rod-binding"/>
    <property type="match status" value="1"/>
</dbReference>
<feature type="domain" description="Flagellar protein FlgJ N-terminal" evidence="1">
    <location>
        <begin position="47"/>
        <end position="92"/>
    </location>
</feature>
<name>A0A6I4URZ6_9SPHN</name>
<gene>
    <name evidence="2" type="ORF">GRI75_07890</name>
</gene>
<proteinExistence type="predicted"/>
<organism evidence="2 3">
    <name type="scientific">Croceibacterium soli</name>
    <dbReference type="NCBI Taxonomy" id="1739690"/>
    <lineage>
        <taxon>Bacteria</taxon>
        <taxon>Pseudomonadati</taxon>
        <taxon>Pseudomonadota</taxon>
        <taxon>Alphaproteobacteria</taxon>
        <taxon>Sphingomonadales</taxon>
        <taxon>Erythrobacteraceae</taxon>
        <taxon>Croceibacterium</taxon>
    </lineage>
</organism>
<evidence type="ECO:0000313" key="3">
    <source>
        <dbReference type="Proteomes" id="UP000469159"/>
    </source>
</evidence>
<keyword evidence="2" id="KW-0282">Flagellum</keyword>
<keyword evidence="2" id="KW-0966">Cell projection</keyword>
<evidence type="ECO:0000259" key="1">
    <source>
        <dbReference type="Pfam" id="PF10135"/>
    </source>
</evidence>
<keyword evidence="3" id="KW-1185">Reference proteome</keyword>
<dbReference type="AlphaFoldDB" id="A0A6I4URZ6"/>